<dbReference type="EMBL" id="CAJVQB010077583">
    <property type="protein sequence ID" value="CAG8844923.1"/>
    <property type="molecule type" value="Genomic_DNA"/>
</dbReference>
<feature type="region of interest" description="Disordered" evidence="1">
    <location>
        <begin position="1"/>
        <end position="25"/>
    </location>
</feature>
<evidence type="ECO:0000313" key="3">
    <source>
        <dbReference type="Proteomes" id="UP000789901"/>
    </source>
</evidence>
<gene>
    <name evidence="2" type="ORF">GMARGA_LOCUS37369</name>
</gene>
<evidence type="ECO:0000313" key="2">
    <source>
        <dbReference type="EMBL" id="CAG8844923.1"/>
    </source>
</evidence>
<dbReference type="Proteomes" id="UP000789901">
    <property type="component" value="Unassembled WGS sequence"/>
</dbReference>
<feature type="compositionally biased region" description="Basic and acidic residues" evidence="1">
    <location>
        <begin position="8"/>
        <end position="20"/>
    </location>
</feature>
<accession>A0ABN7X2A7</accession>
<feature type="non-terminal residue" evidence="2">
    <location>
        <position position="106"/>
    </location>
</feature>
<keyword evidence="3" id="KW-1185">Reference proteome</keyword>
<comment type="caution">
    <text evidence="2">The sequence shown here is derived from an EMBL/GenBank/DDBJ whole genome shotgun (WGS) entry which is preliminary data.</text>
</comment>
<organism evidence="2 3">
    <name type="scientific">Gigaspora margarita</name>
    <dbReference type="NCBI Taxonomy" id="4874"/>
    <lineage>
        <taxon>Eukaryota</taxon>
        <taxon>Fungi</taxon>
        <taxon>Fungi incertae sedis</taxon>
        <taxon>Mucoromycota</taxon>
        <taxon>Glomeromycotina</taxon>
        <taxon>Glomeromycetes</taxon>
        <taxon>Diversisporales</taxon>
        <taxon>Gigasporaceae</taxon>
        <taxon>Gigaspora</taxon>
    </lineage>
</organism>
<name>A0ABN7X2A7_GIGMA</name>
<evidence type="ECO:0000256" key="1">
    <source>
        <dbReference type="SAM" id="MobiDB-lite"/>
    </source>
</evidence>
<reference evidence="2 3" key="1">
    <citation type="submission" date="2021-06" db="EMBL/GenBank/DDBJ databases">
        <authorList>
            <person name="Kallberg Y."/>
            <person name="Tangrot J."/>
            <person name="Rosling A."/>
        </authorList>
    </citation>
    <scope>NUCLEOTIDE SEQUENCE [LARGE SCALE GENOMIC DNA]</scope>
    <source>
        <strain evidence="2 3">120-4 pot B 10/14</strain>
    </source>
</reference>
<feature type="non-terminal residue" evidence="2">
    <location>
        <position position="1"/>
    </location>
</feature>
<sequence length="106" mass="12445">IAQNSIQDDQHQVSNKEQDITNKNSMPFISTEEIGKLLIKIYKKHKLPMKHDNISSKHFHEMPLSNPQNKQALEIWEYMETSLLIKNSTSELSFIISEQRKEHTIK</sequence>
<proteinExistence type="predicted"/>
<protein>
    <submittedName>
        <fullName evidence="2">34818_t:CDS:1</fullName>
    </submittedName>
</protein>